<dbReference type="Pfam" id="PF07714">
    <property type="entry name" value="PK_Tyr_Ser-Thr"/>
    <property type="match status" value="1"/>
</dbReference>
<reference evidence="2 3" key="1">
    <citation type="submission" date="2024-04" db="EMBL/GenBank/DDBJ databases">
        <title>Tritrichomonas musculus Genome.</title>
        <authorList>
            <person name="Alves-Ferreira E."/>
            <person name="Grigg M."/>
            <person name="Lorenzi H."/>
            <person name="Galac M."/>
        </authorList>
    </citation>
    <scope>NUCLEOTIDE SEQUENCE [LARGE SCALE GENOMIC DNA]</scope>
    <source>
        <strain evidence="2 3">EAF2021</strain>
    </source>
</reference>
<protein>
    <recommendedName>
        <fullName evidence="1">Protein kinase domain-containing protein</fullName>
    </recommendedName>
</protein>
<name>A0ABR2KMX8_9EUKA</name>
<evidence type="ECO:0000313" key="2">
    <source>
        <dbReference type="EMBL" id="KAK8892348.1"/>
    </source>
</evidence>
<dbReference type="SUPFAM" id="SSF56112">
    <property type="entry name" value="Protein kinase-like (PK-like)"/>
    <property type="match status" value="1"/>
</dbReference>
<dbReference type="PROSITE" id="PS50011">
    <property type="entry name" value="PROTEIN_KINASE_DOM"/>
    <property type="match status" value="1"/>
</dbReference>
<sequence>MSIQEYIDNKRKIQSAILSFIDDDDDNEEETEIQYNEISTLLTVPTIHKDKEELKQIILIISNISDNHHRTANFFDKIGRIIEIIKEDLKSNFTNKELFTFFKNNKRTLLLLVEKNIITITNELFKKNFLLDIYDESKIEDIKKYFSPELGNFKKLGFPESIDKFLEYRDKGQNESYICEVIRQDAVVEFISHVNMGNISLSSEIKESIFETNSIFINKRPLLIEYATFYGSIQIFQYIKMNKPNILNGDLWIYAIHSNKAEMIHALEENKIFPIDRTYEACLIESIKCHHNEIANYIRDSLFDRSKWNEKEYDEDDEDEDELGIYKSPVLYHNFEFMPDDFEGIFGLIFYLMQNKYSSLVKLLKDQTQFFFDINDYSVKYRNESFFVSFIVQKKSALKEFMITLYDVKDNVNELSRMMMCRYPPILSIKGFSSVGPNNEKNDSILTDYYEMTLSDYINQKKKGNYTKTNDYIIILGITIGLRYLHKIGIIHEVLYPGSILLDENLYPIFQKVEISKKLFITYINQNNHIIHPSCYYVSPEQINGTRCQASNVFTYSHILYNLITLKDCYRKCPIYKVYKDIINGYRPDLQFINNKSIAEFLERCWCLDLKERLTFDQILDIITQEEFYAYFEPLDRQKVVEYLNKYGNEFDEIKNKFE</sequence>
<dbReference type="PANTHER" id="PTHR44329:SF214">
    <property type="entry name" value="PROTEIN KINASE DOMAIN-CONTAINING PROTEIN"/>
    <property type="match status" value="1"/>
</dbReference>
<dbReference type="InterPro" id="IPR011009">
    <property type="entry name" value="Kinase-like_dom_sf"/>
</dbReference>
<dbReference type="EMBL" id="JAPFFF010000004">
    <property type="protein sequence ID" value="KAK8892348.1"/>
    <property type="molecule type" value="Genomic_DNA"/>
</dbReference>
<evidence type="ECO:0000259" key="1">
    <source>
        <dbReference type="PROSITE" id="PS50011"/>
    </source>
</evidence>
<dbReference type="InterPro" id="IPR051681">
    <property type="entry name" value="Ser/Thr_Kinases-Pseudokinases"/>
</dbReference>
<keyword evidence="3" id="KW-1185">Reference proteome</keyword>
<dbReference type="InterPro" id="IPR001245">
    <property type="entry name" value="Ser-Thr/Tyr_kinase_cat_dom"/>
</dbReference>
<proteinExistence type="predicted"/>
<organism evidence="2 3">
    <name type="scientific">Tritrichomonas musculus</name>
    <dbReference type="NCBI Taxonomy" id="1915356"/>
    <lineage>
        <taxon>Eukaryota</taxon>
        <taxon>Metamonada</taxon>
        <taxon>Parabasalia</taxon>
        <taxon>Tritrichomonadida</taxon>
        <taxon>Tritrichomonadidae</taxon>
        <taxon>Tritrichomonas</taxon>
    </lineage>
</organism>
<dbReference type="InterPro" id="IPR000719">
    <property type="entry name" value="Prot_kinase_dom"/>
</dbReference>
<feature type="domain" description="Protein kinase" evidence="1">
    <location>
        <begin position="335"/>
        <end position="629"/>
    </location>
</feature>
<gene>
    <name evidence="2" type="ORF">M9Y10_029574</name>
</gene>
<accession>A0ABR2KMX8</accession>
<dbReference type="SMART" id="SM00220">
    <property type="entry name" value="S_TKc"/>
    <property type="match status" value="1"/>
</dbReference>
<dbReference type="Gene3D" id="1.10.510.10">
    <property type="entry name" value="Transferase(Phosphotransferase) domain 1"/>
    <property type="match status" value="1"/>
</dbReference>
<dbReference type="Proteomes" id="UP001470230">
    <property type="component" value="Unassembled WGS sequence"/>
</dbReference>
<evidence type="ECO:0000313" key="3">
    <source>
        <dbReference type="Proteomes" id="UP001470230"/>
    </source>
</evidence>
<comment type="caution">
    <text evidence="2">The sequence shown here is derived from an EMBL/GenBank/DDBJ whole genome shotgun (WGS) entry which is preliminary data.</text>
</comment>
<dbReference type="PANTHER" id="PTHR44329">
    <property type="entry name" value="SERINE/THREONINE-PROTEIN KINASE TNNI3K-RELATED"/>
    <property type="match status" value="1"/>
</dbReference>